<reference evidence="1" key="1">
    <citation type="submission" date="2012-02" db="EMBL/GenBank/DDBJ databases">
        <title>The complete genome of Solitalea canadensis DSM 3403.</title>
        <authorList>
            <consortium name="US DOE Joint Genome Institute (JGI-PGF)"/>
            <person name="Lucas S."/>
            <person name="Copeland A."/>
            <person name="Lapidus A."/>
            <person name="Glavina del Rio T."/>
            <person name="Dalin E."/>
            <person name="Tice H."/>
            <person name="Bruce D."/>
            <person name="Goodwin L."/>
            <person name="Pitluck S."/>
            <person name="Peters L."/>
            <person name="Ovchinnikova G."/>
            <person name="Lu M."/>
            <person name="Kyrpides N."/>
            <person name="Mavromatis K."/>
            <person name="Ivanova N."/>
            <person name="Brettin T."/>
            <person name="Detter J.C."/>
            <person name="Han C."/>
            <person name="Larimer F."/>
            <person name="Land M."/>
            <person name="Hauser L."/>
            <person name="Markowitz V."/>
            <person name="Cheng J.-F."/>
            <person name="Hugenholtz P."/>
            <person name="Woyke T."/>
            <person name="Wu D."/>
            <person name="Spring S."/>
            <person name="Schroeder M."/>
            <person name="Kopitz M."/>
            <person name="Brambilla E."/>
            <person name="Klenk H.-P."/>
            <person name="Eisen J.A."/>
        </authorList>
    </citation>
    <scope>NUCLEOTIDE SEQUENCE</scope>
    <source>
        <strain evidence="1">DSM 3403</strain>
    </source>
</reference>
<dbReference type="HOGENOM" id="CLU_1593453_0_0_10"/>
<name>H8KQJ5_SOLCM</name>
<accession>H8KQJ5</accession>
<keyword evidence="2" id="KW-1185">Reference proteome</keyword>
<protein>
    <submittedName>
        <fullName evidence="1">Uncharacterized protein</fullName>
    </submittedName>
</protein>
<evidence type="ECO:0000313" key="1">
    <source>
        <dbReference type="EMBL" id="AFD06733.1"/>
    </source>
</evidence>
<dbReference type="KEGG" id="scn:Solca_1667"/>
<proteinExistence type="predicted"/>
<dbReference type="AlphaFoldDB" id="H8KQJ5"/>
<gene>
    <name evidence="1" type="ordered locus">Solca_1667</name>
</gene>
<dbReference type="STRING" id="929556.Solca_1667"/>
<dbReference type="EMBL" id="CP003349">
    <property type="protein sequence ID" value="AFD06733.1"/>
    <property type="molecule type" value="Genomic_DNA"/>
</dbReference>
<evidence type="ECO:0000313" key="2">
    <source>
        <dbReference type="Proteomes" id="UP000007590"/>
    </source>
</evidence>
<dbReference type="Proteomes" id="UP000007590">
    <property type="component" value="Chromosome"/>
</dbReference>
<organism evidence="1 2">
    <name type="scientific">Solitalea canadensis (strain ATCC 29591 / DSM 3403 / JCM 21819 / LMG 8368 / NBRC 15130 / NCIMB 12057 / USAM 9D)</name>
    <name type="common">Flexibacter canadensis</name>
    <dbReference type="NCBI Taxonomy" id="929556"/>
    <lineage>
        <taxon>Bacteria</taxon>
        <taxon>Pseudomonadati</taxon>
        <taxon>Bacteroidota</taxon>
        <taxon>Sphingobacteriia</taxon>
        <taxon>Sphingobacteriales</taxon>
        <taxon>Sphingobacteriaceae</taxon>
        <taxon>Solitalea</taxon>
    </lineage>
</organism>
<dbReference type="RefSeq" id="WP_014679960.1">
    <property type="nucleotide sequence ID" value="NC_017770.1"/>
</dbReference>
<sequence length="167" mass="17732">MLDATATGSLIAVYGLGAVSGGGFTQLSWGTLGNFFGDASLQMVMGNGSFQERLYNVNIAQSLAMATFKVPITGVGYGSAFHFSIGNQFKQSLVFGNKSAELFAVETLMGGIGGSVSVYGMNNLQQYNPELSSFVSGYLTTIAPSWGSTQLTEGLKYEYNFPLKSHE</sequence>